<dbReference type="InterPro" id="IPR029063">
    <property type="entry name" value="SAM-dependent_MTases_sf"/>
</dbReference>
<dbReference type="SUPFAM" id="SSF53335">
    <property type="entry name" value="S-adenosyl-L-methionine-dependent methyltransferases"/>
    <property type="match status" value="1"/>
</dbReference>
<name>A0A2N0QK02_9GLOM</name>
<proteinExistence type="predicted"/>
<dbReference type="Proteomes" id="UP000232688">
    <property type="component" value="Unassembled WGS sequence"/>
</dbReference>
<reference evidence="1 2" key="2">
    <citation type="submission" date="2017-10" db="EMBL/GenBank/DDBJ databases">
        <title>Genome analyses suggest a sexual origin of heterokaryosis in a supposedly ancient asexual fungus.</title>
        <authorList>
            <person name="Corradi N."/>
            <person name="Sedzielewska K."/>
            <person name="Noel J."/>
            <person name="Charron P."/>
            <person name="Farinelli L."/>
            <person name="Marton T."/>
            <person name="Kruger M."/>
            <person name="Pelin A."/>
            <person name="Brachmann A."/>
            <person name="Corradi N."/>
        </authorList>
    </citation>
    <scope>NUCLEOTIDE SEQUENCE [LARGE SCALE GENOMIC DNA]</scope>
    <source>
        <strain evidence="1 2">A1</strain>
    </source>
</reference>
<evidence type="ECO:0008006" key="3">
    <source>
        <dbReference type="Google" id="ProtNLM"/>
    </source>
</evidence>
<sequence>MNEQQFIEALKEKGIELSEMQIAQFKKYFELLVEWNEKMNLTAITDLEGFLF</sequence>
<dbReference type="Gene3D" id="3.40.50.150">
    <property type="entry name" value="Vaccinia Virus protein VP39"/>
    <property type="match status" value="1"/>
</dbReference>
<evidence type="ECO:0000313" key="1">
    <source>
        <dbReference type="EMBL" id="PKC51363.1"/>
    </source>
</evidence>
<dbReference type="AlphaFoldDB" id="A0A2N0QK02"/>
<organism evidence="1 2">
    <name type="scientific">Rhizophagus irregularis</name>
    <dbReference type="NCBI Taxonomy" id="588596"/>
    <lineage>
        <taxon>Eukaryota</taxon>
        <taxon>Fungi</taxon>
        <taxon>Fungi incertae sedis</taxon>
        <taxon>Mucoromycota</taxon>
        <taxon>Glomeromycotina</taxon>
        <taxon>Glomeromycetes</taxon>
        <taxon>Glomerales</taxon>
        <taxon>Glomeraceae</taxon>
        <taxon>Rhizophagus</taxon>
    </lineage>
</organism>
<dbReference type="VEuPathDB" id="FungiDB:RhiirA1_483910"/>
<comment type="caution">
    <text evidence="1">The sequence shown here is derived from an EMBL/GenBank/DDBJ whole genome shotgun (WGS) entry which is preliminary data.</text>
</comment>
<reference evidence="1 2" key="1">
    <citation type="submission" date="2017-10" db="EMBL/GenBank/DDBJ databases">
        <title>Extensive intraspecific genome diversity in a model arbuscular mycorrhizal fungus.</title>
        <authorList>
            <person name="Chen E.C.H."/>
            <person name="Morin E."/>
            <person name="Baudet D."/>
            <person name="Noel J."/>
            <person name="Ndikumana S."/>
            <person name="Charron P."/>
            <person name="St-Onge C."/>
            <person name="Giorgi J."/>
            <person name="Grigoriev I.V."/>
            <person name="Roux C."/>
            <person name="Martin F.M."/>
            <person name="Corradi N."/>
        </authorList>
    </citation>
    <scope>NUCLEOTIDE SEQUENCE [LARGE SCALE GENOMIC DNA]</scope>
    <source>
        <strain evidence="1 2">A1</strain>
    </source>
</reference>
<gene>
    <name evidence="1" type="ORF">RhiirA1_483910</name>
</gene>
<dbReference type="EMBL" id="LLXH01007784">
    <property type="protein sequence ID" value="PKC51363.1"/>
    <property type="molecule type" value="Genomic_DNA"/>
</dbReference>
<evidence type="ECO:0000313" key="2">
    <source>
        <dbReference type="Proteomes" id="UP000232688"/>
    </source>
</evidence>
<protein>
    <recommendedName>
        <fullName evidence="3">16S rRNA (Guanine(527)-N(7))-methyltransferase RsmG</fullName>
    </recommendedName>
</protein>
<accession>A0A2N0QK02</accession>